<reference evidence="1 2" key="1">
    <citation type="submission" date="2021-06" db="EMBL/GenBank/DDBJ databases">
        <title>Caerostris extrusa draft genome.</title>
        <authorList>
            <person name="Kono N."/>
            <person name="Arakawa K."/>
        </authorList>
    </citation>
    <scope>NUCLEOTIDE SEQUENCE [LARGE SCALE GENOMIC DNA]</scope>
</reference>
<gene>
    <name evidence="1" type="ORF">CEXT_339371</name>
</gene>
<sequence length="76" mass="8489">MEVPMEIKGAERPMFVSSHMIQIHGQLSTACGGLTTAPGRYSGGAHEYQGYHWRGQCLCLKSGMLQIPRVQCPWWP</sequence>
<comment type="caution">
    <text evidence="1">The sequence shown here is derived from an EMBL/GenBank/DDBJ whole genome shotgun (WGS) entry which is preliminary data.</text>
</comment>
<proteinExistence type="predicted"/>
<keyword evidence="2" id="KW-1185">Reference proteome</keyword>
<protein>
    <submittedName>
        <fullName evidence="1">Uncharacterized protein</fullName>
    </submittedName>
</protein>
<organism evidence="1 2">
    <name type="scientific">Caerostris extrusa</name>
    <name type="common">Bark spider</name>
    <name type="synonym">Caerostris bankana</name>
    <dbReference type="NCBI Taxonomy" id="172846"/>
    <lineage>
        <taxon>Eukaryota</taxon>
        <taxon>Metazoa</taxon>
        <taxon>Ecdysozoa</taxon>
        <taxon>Arthropoda</taxon>
        <taxon>Chelicerata</taxon>
        <taxon>Arachnida</taxon>
        <taxon>Araneae</taxon>
        <taxon>Araneomorphae</taxon>
        <taxon>Entelegynae</taxon>
        <taxon>Araneoidea</taxon>
        <taxon>Araneidae</taxon>
        <taxon>Caerostris</taxon>
    </lineage>
</organism>
<dbReference type="Proteomes" id="UP001054945">
    <property type="component" value="Unassembled WGS sequence"/>
</dbReference>
<dbReference type="AlphaFoldDB" id="A0AAV4TLK0"/>
<evidence type="ECO:0000313" key="2">
    <source>
        <dbReference type="Proteomes" id="UP001054945"/>
    </source>
</evidence>
<name>A0AAV4TLK0_CAEEX</name>
<evidence type="ECO:0000313" key="1">
    <source>
        <dbReference type="EMBL" id="GIY47468.1"/>
    </source>
</evidence>
<dbReference type="EMBL" id="BPLR01011583">
    <property type="protein sequence ID" value="GIY47468.1"/>
    <property type="molecule type" value="Genomic_DNA"/>
</dbReference>
<accession>A0AAV4TLK0</accession>